<dbReference type="FunFam" id="2.130.10.10:FF:003339">
    <property type="entry name" value="Uncharacterized protein"/>
    <property type="match status" value="1"/>
</dbReference>
<comment type="caution">
    <text evidence="9">The sequence shown here is derived from an EMBL/GenBank/DDBJ whole genome shotgun (WGS) entry which is preliminary data.</text>
</comment>
<keyword evidence="4" id="KW-0677">Repeat</keyword>
<dbReference type="PRINTS" id="PR00320">
    <property type="entry name" value="GPROTEINBRPT"/>
</dbReference>
<dbReference type="KEGG" id="ddi:DDB_G0278769"/>
<dbReference type="dictyBase" id="DDB_G0278769">
    <property type="gene designation" value="cstf1"/>
</dbReference>
<proteinExistence type="predicted"/>
<dbReference type="InterPro" id="IPR044633">
    <property type="entry name" value="CstF1-like"/>
</dbReference>
<evidence type="ECO:0000256" key="3">
    <source>
        <dbReference type="ARBA" id="ARBA00022664"/>
    </source>
</evidence>
<dbReference type="InterPro" id="IPR001680">
    <property type="entry name" value="WD40_rpt"/>
</dbReference>
<feature type="repeat" description="WD" evidence="7">
    <location>
        <begin position="165"/>
        <end position="206"/>
    </location>
</feature>
<dbReference type="EMBL" id="AAFI02000024">
    <property type="protein sequence ID" value="EAL67986.1"/>
    <property type="molecule type" value="Genomic_DNA"/>
</dbReference>
<dbReference type="Proteomes" id="UP000002195">
    <property type="component" value="Unassembled WGS sequence"/>
</dbReference>
<organism evidence="9 10">
    <name type="scientific">Dictyostelium discoideum</name>
    <name type="common">Social amoeba</name>
    <dbReference type="NCBI Taxonomy" id="44689"/>
    <lineage>
        <taxon>Eukaryota</taxon>
        <taxon>Amoebozoa</taxon>
        <taxon>Evosea</taxon>
        <taxon>Eumycetozoa</taxon>
        <taxon>Dictyostelia</taxon>
        <taxon>Dictyosteliales</taxon>
        <taxon>Dictyosteliaceae</taxon>
        <taxon>Dictyostelium</taxon>
    </lineage>
</organism>
<dbReference type="GO" id="GO:0003723">
    <property type="term" value="F:RNA binding"/>
    <property type="evidence" value="ECO:0000250"/>
    <property type="project" value="dictyBase"/>
</dbReference>
<dbReference type="PROSITE" id="PS50082">
    <property type="entry name" value="WD_REPEATS_2"/>
    <property type="match status" value="5"/>
</dbReference>
<evidence type="ECO:0000256" key="4">
    <source>
        <dbReference type="ARBA" id="ARBA00022737"/>
    </source>
</evidence>
<feature type="repeat" description="WD" evidence="7">
    <location>
        <begin position="313"/>
        <end position="354"/>
    </location>
</feature>
<dbReference type="Pfam" id="PF00400">
    <property type="entry name" value="WD40"/>
    <property type="match status" value="6"/>
</dbReference>
<dbReference type="Reactome" id="R-DDI-77595">
    <property type="pathway name" value="Processing of Intronless Pre-mRNAs"/>
</dbReference>
<dbReference type="GO" id="GO:0005848">
    <property type="term" value="C:mRNA cleavage stimulating factor complex"/>
    <property type="evidence" value="ECO:0000318"/>
    <property type="project" value="GO_Central"/>
</dbReference>
<dbReference type="InterPro" id="IPR036322">
    <property type="entry name" value="WD40_repeat_dom_sf"/>
</dbReference>
<evidence type="ECO:0000256" key="5">
    <source>
        <dbReference type="ARBA" id="ARBA00023242"/>
    </source>
</evidence>
<dbReference type="SUPFAM" id="SSF50978">
    <property type="entry name" value="WD40 repeat-like"/>
    <property type="match status" value="1"/>
</dbReference>
<protein>
    <recommendedName>
        <fullName evidence="6">Cleavage stimulation factor 50 kDa subunit</fullName>
    </recommendedName>
</protein>
<evidence type="ECO:0000313" key="9">
    <source>
        <dbReference type="EMBL" id="EAL67986.1"/>
    </source>
</evidence>
<dbReference type="SMR" id="Q54XS9"/>
<keyword evidence="5" id="KW-0539">Nucleus</keyword>
<dbReference type="PANTHER" id="PTHR44133">
    <property type="entry name" value="CLEAVAGE STIMULATION FACTOR SUBUNIT 1"/>
    <property type="match status" value="1"/>
</dbReference>
<dbReference type="Gene3D" id="2.130.10.10">
    <property type="entry name" value="YVTN repeat-like/Quinoprotein amine dehydrogenase"/>
    <property type="match status" value="3"/>
</dbReference>
<feature type="region of interest" description="Disordered" evidence="8">
    <location>
        <begin position="113"/>
        <end position="143"/>
    </location>
</feature>
<keyword evidence="10" id="KW-1185">Reference proteome</keyword>
<dbReference type="Gene3D" id="1.20.960.50">
    <property type="entry name" value="Cleavage stimulation factor subunit 1, dimerisation domain"/>
    <property type="match status" value="1"/>
</dbReference>
<evidence type="ECO:0000313" key="10">
    <source>
        <dbReference type="Proteomes" id="UP000002195"/>
    </source>
</evidence>
<feature type="repeat" description="WD" evidence="7">
    <location>
        <begin position="449"/>
        <end position="480"/>
    </location>
</feature>
<dbReference type="VEuPathDB" id="AmoebaDB:DDB_G0278769"/>
<evidence type="ECO:0000256" key="7">
    <source>
        <dbReference type="PROSITE-ProRule" id="PRU00221"/>
    </source>
</evidence>
<name>Q54XS9_DICDI</name>
<evidence type="ECO:0000256" key="1">
    <source>
        <dbReference type="ARBA" id="ARBA00004123"/>
    </source>
</evidence>
<dbReference type="HOGENOM" id="CLU_041619_1_0_1"/>
<dbReference type="CDD" id="cd00200">
    <property type="entry name" value="WD40"/>
    <property type="match status" value="1"/>
</dbReference>
<dbReference type="STRING" id="44689.Q54XS9"/>
<evidence type="ECO:0000256" key="6">
    <source>
        <dbReference type="ARBA" id="ARBA00029851"/>
    </source>
</evidence>
<sequence length="506" mass="56261">MKEEQRDLYSLIINQLVHDGYLNEATKISESTMIPCPIKGEASNKLFSLYQSTISGSGGLGMHSGINRVNSNMDIDDDSSTIGSSGGKNSIEDIINMKECLDFDDPIQQQQLITGSSSTSTTATTTTTSSSSSSSTSDGTTNTTGIITEKVQQQQLQPNFITKFITTHKNACRCAKFSWDGKYVATGSSDTSIKLLDVNKMRNYNQTKNETTEDSAPSRPVIRTFYDHTMPINDLDFHPSAPILSSASKDGTIRFYDYKSSLKRSFKYIQDTHGIRSINFHPCGDLILAGTDHQMIRLYNVNTFQSFTARKINEHHHGPINQVRFSLDGNIFASCSKDNTIKIWDSNNFSLISTLNSPHGGKEPTTVQISRNQKYLLSCGRDSMIKLWEITSGRLIYSINTGVNQSGGQNKNRISATFNYTEDYIITNDEQPSVAVVYNSRTKEQVQKLTGHNNTVRYIAASPVENALMTCSLDHRGRFWTDDTLSLSSNPINNNNNIVNKLDVDI</sequence>
<accession>Q54XS9</accession>
<feature type="repeat" description="WD" evidence="7">
    <location>
        <begin position="225"/>
        <end position="260"/>
    </location>
</feature>
<dbReference type="InterPro" id="IPR015943">
    <property type="entry name" value="WD40/YVTN_repeat-like_dom_sf"/>
</dbReference>
<dbReference type="FunCoup" id="Q54XS9">
    <property type="interactions" value="644"/>
</dbReference>
<dbReference type="PhylomeDB" id="Q54XS9"/>
<feature type="repeat" description="WD" evidence="7">
    <location>
        <begin position="365"/>
        <end position="398"/>
    </location>
</feature>
<reference evidence="9 10" key="1">
    <citation type="journal article" date="2005" name="Nature">
        <title>The genome of the social amoeba Dictyostelium discoideum.</title>
        <authorList>
            <consortium name="The Dictyostelium discoideum Sequencing Consortium"/>
            <person name="Eichinger L."/>
            <person name="Pachebat J.A."/>
            <person name="Glockner G."/>
            <person name="Rajandream M.A."/>
            <person name="Sucgang R."/>
            <person name="Berriman M."/>
            <person name="Song J."/>
            <person name="Olsen R."/>
            <person name="Szafranski K."/>
            <person name="Xu Q."/>
            <person name="Tunggal B."/>
            <person name="Kummerfeld S."/>
            <person name="Madera M."/>
            <person name="Konfortov B.A."/>
            <person name="Rivero F."/>
            <person name="Bankier A.T."/>
            <person name="Lehmann R."/>
            <person name="Hamlin N."/>
            <person name="Davies R."/>
            <person name="Gaudet P."/>
            <person name="Fey P."/>
            <person name="Pilcher K."/>
            <person name="Chen G."/>
            <person name="Saunders D."/>
            <person name="Sodergren E."/>
            <person name="Davis P."/>
            <person name="Kerhornou A."/>
            <person name="Nie X."/>
            <person name="Hall N."/>
            <person name="Anjard C."/>
            <person name="Hemphill L."/>
            <person name="Bason N."/>
            <person name="Farbrother P."/>
            <person name="Desany B."/>
            <person name="Just E."/>
            <person name="Morio T."/>
            <person name="Rost R."/>
            <person name="Churcher C."/>
            <person name="Cooper J."/>
            <person name="Haydock S."/>
            <person name="van Driessche N."/>
            <person name="Cronin A."/>
            <person name="Goodhead I."/>
            <person name="Muzny D."/>
            <person name="Mourier T."/>
            <person name="Pain A."/>
            <person name="Lu M."/>
            <person name="Harper D."/>
            <person name="Lindsay R."/>
            <person name="Hauser H."/>
            <person name="James K."/>
            <person name="Quiles M."/>
            <person name="Madan Babu M."/>
            <person name="Saito T."/>
            <person name="Buchrieser C."/>
            <person name="Wardroper A."/>
            <person name="Felder M."/>
            <person name="Thangavelu M."/>
            <person name="Johnson D."/>
            <person name="Knights A."/>
            <person name="Loulseged H."/>
            <person name="Mungall K."/>
            <person name="Oliver K."/>
            <person name="Price C."/>
            <person name="Quail M.A."/>
            <person name="Urushihara H."/>
            <person name="Hernandez J."/>
            <person name="Rabbinowitsch E."/>
            <person name="Steffen D."/>
            <person name="Sanders M."/>
            <person name="Ma J."/>
            <person name="Kohara Y."/>
            <person name="Sharp S."/>
            <person name="Simmonds M."/>
            <person name="Spiegler S."/>
            <person name="Tivey A."/>
            <person name="Sugano S."/>
            <person name="White B."/>
            <person name="Walker D."/>
            <person name="Woodward J."/>
            <person name="Winckler T."/>
            <person name="Tanaka Y."/>
            <person name="Shaulsky G."/>
            <person name="Schleicher M."/>
            <person name="Weinstock G."/>
            <person name="Rosenthal A."/>
            <person name="Cox E.C."/>
            <person name="Chisholm R.L."/>
            <person name="Gibbs R."/>
            <person name="Loomis W.F."/>
            <person name="Platzer M."/>
            <person name="Kay R.R."/>
            <person name="Williams J."/>
            <person name="Dear P.H."/>
            <person name="Noegel A.A."/>
            <person name="Barrell B."/>
            <person name="Kuspa A."/>
        </authorList>
    </citation>
    <scope>NUCLEOTIDE SEQUENCE [LARGE SCALE GENOMIC DNA]</scope>
    <source>
        <strain evidence="9 10">AX4</strain>
    </source>
</reference>
<dbReference type="PROSITE" id="PS50294">
    <property type="entry name" value="WD_REPEATS_REGION"/>
    <property type="match status" value="2"/>
</dbReference>
<dbReference type="AlphaFoldDB" id="Q54XS9"/>
<dbReference type="PANTHER" id="PTHR44133:SF2">
    <property type="entry name" value="CLEAVAGE STIMULATION FACTOR SUBUNIT 1"/>
    <property type="match status" value="1"/>
</dbReference>
<gene>
    <name evidence="9" type="primary">cstf1</name>
    <name evidence="9" type="ORF">DDB_G0278769</name>
</gene>
<keyword evidence="2 7" id="KW-0853">WD repeat</keyword>
<dbReference type="OMA" id="HTEDYVM"/>
<dbReference type="InterPro" id="IPR020472">
    <property type="entry name" value="WD40_PAC1"/>
</dbReference>
<dbReference type="SMART" id="SM00320">
    <property type="entry name" value="WD40"/>
    <property type="match status" value="6"/>
</dbReference>
<comment type="subcellular location">
    <subcellularLocation>
        <location evidence="1">Nucleus</location>
    </subcellularLocation>
</comment>
<evidence type="ECO:0000256" key="2">
    <source>
        <dbReference type="ARBA" id="ARBA00022574"/>
    </source>
</evidence>
<dbReference type="InterPro" id="IPR038184">
    <property type="entry name" value="CSTF1_dimer_sf"/>
</dbReference>
<dbReference type="InParanoid" id="Q54XS9"/>
<dbReference type="RefSeq" id="XP_641951.1">
    <property type="nucleotide sequence ID" value="XM_636859.1"/>
</dbReference>
<dbReference type="eggNOG" id="KOG0640">
    <property type="taxonomic scope" value="Eukaryota"/>
</dbReference>
<dbReference type="GO" id="GO:0031124">
    <property type="term" value="P:mRNA 3'-end processing"/>
    <property type="evidence" value="ECO:0007669"/>
    <property type="project" value="InterPro"/>
</dbReference>
<dbReference type="PaxDb" id="44689-DDB0233705"/>
<keyword evidence="3" id="KW-0507">mRNA processing</keyword>
<evidence type="ECO:0000256" key="8">
    <source>
        <dbReference type="SAM" id="MobiDB-lite"/>
    </source>
</evidence>
<dbReference type="GeneID" id="8621683"/>